<protein>
    <recommendedName>
        <fullName evidence="4">Alpha-methylacyl-CoA racemase</fullName>
    </recommendedName>
</protein>
<dbReference type="PANTHER" id="PTHR48228:SF5">
    <property type="entry name" value="ALPHA-METHYLACYL-COA RACEMASE"/>
    <property type="match status" value="1"/>
</dbReference>
<evidence type="ECO:0000256" key="1">
    <source>
        <dbReference type="ARBA" id="ARBA00008383"/>
    </source>
</evidence>
<dbReference type="InterPro" id="IPR023606">
    <property type="entry name" value="CoA-Trfase_III_dom_1_sf"/>
</dbReference>
<proteinExistence type="inferred from homology"/>
<dbReference type="Gene3D" id="3.40.50.10540">
    <property type="entry name" value="Crotonobetainyl-coa:carnitine coa-transferase, domain 1"/>
    <property type="match status" value="1"/>
</dbReference>
<dbReference type="GO" id="GO:0003824">
    <property type="term" value="F:catalytic activity"/>
    <property type="evidence" value="ECO:0007669"/>
    <property type="project" value="InterPro"/>
</dbReference>
<evidence type="ECO:0000313" key="3">
    <source>
        <dbReference type="Proteomes" id="UP001152592"/>
    </source>
</evidence>
<dbReference type="InterPro" id="IPR003673">
    <property type="entry name" value="CoA-Trfase_fam_III"/>
</dbReference>
<dbReference type="EMBL" id="CAJVPD010000290">
    <property type="protein sequence ID" value="CAG8425184.1"/>
    <property type="molecule type" value="Genomic_DNA"/>
</dbReference>
<comment type="caution">
    <text evidence="2">The sequence shown here is derived from an EMBL/GenBank/DDBJ whole genome shotgun (WGS) entry which is preliminary data.</text>
</comment>
<dbReference type="Pfam" id="PF02515">
    <property type="entry name" value="CoA_transf_3"/>
    <property type="match status" value="1"/>
</dbReference>
<name>A0A9W4JXE9_9EURO</name>
<sequence length="375" mass="41120">MALADFGASVLRIDKPRRSDKEVESHPTPDLLTRHKGAIAVDLKTPSGISLMKALIKGADILIDPFRPGVLEKLGLDPQGVLLKLNPRLIVARMTGFRRDGPYSRMAGHDINYLAVSGVLSMLGRANEAPYPPANLLGDFGGGGLMLFTGILQALYHRECSGDGQVVEANMVDGAAYLATMPRLGIKTPMWQHPRGHNTLDGGCPYYESYQTKDGKYMAVGALEPQFFEKLLKGMDLEDKDLPGPREIREHWPKLREIFETRFKSRTRSDWENVFYGTDACCTPVLSQEELERSGFVQRPAVFLSGSPAHAIAVGNPKSEKDGHGKGVLGAGWTGQVISPGSEGEELLRRWTGPQLGKQVRQVDGAFQLSSLERL</sequence>
<dbReference type="InterPro" id="IPR044855">
    <property type="entry name" value="CoA-Trfase_III_dom3_sf"/>
</dbReference>
<dbReference type="PANTHER" id="PTHR48228">
    <property type="entry name" value="SUCCINYL-COA--D-CITRAMALATE COA-TRANSFERASE"/>
    <property type="match status" value="1"/>
</dbReference>
<dbReference type="Proteomes" id="UP001152592">
    <property type="component" value="Unassembled WGS sequence"/>
</dbReference>
<accession>A0A9W4JXE9</accession>
<dbReference type="SUPFAM" id="SSF89796">
    <property type="entry name" value="CoA-transferase family III (CaiB/BaiF)"/>
    <property type="match status" value="1"/>
</dbReference>
<organism evidence="2 3">
    <name type="scientific">Penicillium salamii</name>
    <dbReference type="NCBI Taxonomy" id="1612424"/>
    <lineage>
        <taxon>Eukaryota</taxon>
        <taxon>Fungi</taxon>
        <taxon>Dikarya</taxon>
        <taxon>Ascomycota</taxon>
        <taxon>Pezizomycotina</taxon>
        <taxon>Eurotiomycetes</taxon>
        <taxon>Eurotiomycetidae</taxon>
        <taxon>Eurotiales</taxon>
        <taxon>Aspergillaceae</taxon>
        <taxon>Penicillium</taxon>
    </lineage>
</organism>
<evidence type="ECO:0008006" key="4">
    <source>
        <dbReference type="Google" id="ProtNLM"/>
    </source>
</evidence>
<gene>
    <name evidence="2" type="ORF">PSALAMII_LOCUS10169</name>
</gene>
<evidence type="ECO:0000313" key="2">
    <source>
        <dbReference type="EMBL" id="CAG8425184.1"/>
    </source>
</evidence>
<dbReference type="OrthoDB" id="3427at2759"/>
<comment type="similarity">
    <text evidence="1">Belongs to the CoA-transferase III family.</text>
</comment>
<dbReference type="InterPro" id="IPR050509">
    <property type="entry name" value="CoA-transferase_III"/>
</dbReference>
<dbReference type="Gene3D" id="3.30.1540.10">
    <property type="entry name" value="formyl-coa transferase, domain 3"/>
    <property type="match status" value="1"/>
</dbReference>
<dbReference type="AlphaFoldDB" id="A0A9W4JXE9"/>
<reference evidence="2" key="1">
    <citation type="submission" date="2021-07" db="EMBL/GenBank/DDBJ databases">
        <authorList>
            <person name="Branca A.L. A."/>
        </authorList>
    </citation>
    <scope>NUCLEOTIDE SEQUENCE</scope>
</reference>